<sequence length="31" mass="3464">MRMDATCGMCTLQNKKKASFSFDALVILKVI</sequence>
<evidence type="ECO:0000313" key="1">
    <source>
        <dbReference type="EMBL" id="SLM51806.1"/>
    </source>
</evidence>
<dbReference type="EMBL" id="FWEY01000003">
    <property type="protein sequence ID" value="SLM51806.1"/>
    <property type="molecule type" value="Genomic_DNA"/>
</dbReference>
<reference evidence="2" key="1">
    <citation type="submission" date="2016-04" db="EMBL/GenBank/DDBJ databases">
        <authorList>
            <person name="Strepis N."/>
        </authorList>
    </citation>
    <scope>NUCLEOTIDE SEQUENCE [LARGE SCALE GENOMIC DNA]</scope>
</reference>
<dbReference type="AlphaFoldDB" id="A0A1W1IFM1"/>
<evidence type="ECO:0000313" key="2">
    <source>
        <dbReference type="Proteomes" id="UP000195985"/>
    </source>
</evidence>
<accession>A0A1W1IFM1</accession>
<protein>
    <submittedName>
        <fullName evidence="1">Uncharacterized protein</fullName>
    </submittedName>
</protein>
<organism evidence="1 2">
    <name type="scientific">Trichococcus pasteurii</name>
    <dbReference type="NCBI Taxonomy" id="43064"/>
    <lineage>
        <taxon>Bacteria</taxon>
        <taxon>Bacillati</taxon>
        <taxon>Bacillota</taxon>
        <taxon>Bacilli</taxon>
        <taxon>Lactobacillales</taxon>
        <taxon>Carnobacteriaceae</taxon>
        <taxon>Trichococcus</taxon>
    </lineage>
</organism>
<gene>
    <name evidence="1" type="ORF">TPAS_1486</name>
</gene>
<dbReference type="Proteomes" id="UP000195985">
    <property type="component" value="Unassembled WGS sequence"/>
</dbReference>
<keyword evidence="2" id="KW-1185">Reference proteome</keyword>
<proteinExistence type="predicted"/>
<name>A0A1W1IFM1_9LACT</name>